<dbReference type="Gene3D" id="3.40.50.300">
    <property type="entry name" value="P-loop containing nucleotide triphosphate hydrolases"/>
    <property type="match status" value="1"/>
</dbReference>
<dbReference type="GO" id="GO:0006270">
    <property type="term" value="P:DNA replication initiation"/>
    <property type="evidence" value="ECO:0007669"/>
    <property type="project" value="TreeGrafter"/>
</dbReference>
<proteinExistence type="predicted"/>
<evidence type="ECO:0000313" key="4">
    <source>
        <dbReference type="Proteomes" id="UP001156601"/>
    </source>
</evidence>
<keyword evidence="4" id="KW-1185">Reference proteome</keyword>
<dbReference type="Gene3D" id="1.10.8.60">
    <property type="match status" value="1"/>
</dbReference>
<evidence type="ECO:0000259" key="1">
    <source>
        <dbReference type="Pfam" id="PF00308"/>
    </source>
</evidence>
<gene>
    <name evidence="3" type="primary">hda</name>
    <name evidence="3" type="ORF">GCM10007852_08590</name>
</gene>
<name>A0AA37SUB0_9ALTE</name>
<accession>A0AA37SUB0</accession>
<dbReference type="InterPro" id="IPR027417">
    <property type="entry name" value="P-loop_NTPase"/>
</dbReference>
<feature type="domain" description="Hda lid" evidence="2">
    <location>
        <begin position="172"/>
        <end position="236"/>
    </location>
</feature>
<reference evidence="3" key="2">
    <citation type="submission" date="2023-01" db="EMBL/GenBank/DDBJ databases">
        <title>Draft genome sequence of Agaribacter marinus strain NBRC 110023.</title>
        <authorList>
            <person name="Sun Q."/>
            <person name="Mori K."/>
        </authorList>
    </citation>
    <scope>NUCLEOTIDE SEQUENCE</scope>
    <source>
        <strain evidence="3">NBRC 110023</strain>
    </source>
</reference>
<sequence length="238" mass="26762">MGGEVVQLVLPVSQHSEKTFLNMVTGENQLLKNQIETAIQGLSQDDKTRIFYVHGNAGVGKTHILLASVELATQLGLSCRYVDMEVLVNFPTEVMSEISDDALICIDNTQRLAESAQWQRMIFDLINQCIEKSSRCILFSANASVSNLKLSLPDLASRLTWGMTFRITELDDVDKATAMKAMAHQKGMEAPDEVVDFVLKRSNRNMHDIERIVEHLDKASLQHQRKLTIPFVKESLVF</sequence>
<organism evidence="3 4">
    <name type="scientific">Agaribacter marinus</name>
    <dbReference type="NCBI Taxonomy" id="1431249"/>
    <lineage>
        <taxon>Bacteria</taxon>
        <taxon>Pseudomonadati</taxon>
        <taxon>Pseudomonadota</taxon>
        <taxon>Gammaproteobacteria</taxon>
        <taxon>Alteromonadales</taxon>
        <taxon>Alteromonadaceae</taxon>
        <taxon>Agaribacter</taxon>
    </lineage>
</organism>
<reference evidence="3" key="1">
    <citation type="journal article" date="2014" name="Int. J. Syst. Evol. Microbiol.">
        <title>Complete genome sequence of Corynebacterium casei LMG S-19264T (=DSM 44701T), isolated from a smear-ripened cheese.</title>
        <authorList>
            <consortium name="US DOE Joint Genome Institute (JGI-PGF)"/>
            <person name="Walter F."/>
            <person name="Albersmeier A."/>
            <person name="Kalinowski J."/>
            <person name="Ruckert C."/>
        </authorList>
    </citation>
    <scope>NUCLEOTIDE SEQUENCE</scope>
    <source>
        <strain evidence="3">NBRC 110023</strain>
    </source>
</reference>
<dbReference type="GO" id="GO:0032297">
    <property type="term" value="P:negative regulation of DNA-templated DNA replication initiation"/>
    <property type="evidence" value="ECO:0007669"/>
    <property type="project" value="InterPro"/>
</dbReference>
<evidence type="ECO:0000259" key="2">
    <source>
        <dbReference type="Pfam" id="PF22688"/>
    </source>
</evidence>
<dbReference type="InterPro" id="IPR013317">
    <property type="entry name" value="DnaA_dom"/>
</dbReference>
<dbReference type="InterPro" id="IPR055199">
    <property type="entry name" value="Hda_lid"/>
</dbReference>
<comment type="caution">
    <text evidence="3">The sequence shown here is derived from an EMBL/GenBank/DDBJ whole genome shotgun (WGS) entry which is preliminary data.</text>
</comment>
<evidence type="ECO:0000313" key="3">
    <source>
        <dbReference type="EMBL" id="GLR69951.1"/>
    </source>
</evidence>
<dbReference type="Proteomes" id="UP001156601">
    <property type="component" value="Unassembled WGS sequence"/>
</dbReference>
<protein>
    <submittedName>
        <fullName evidence="3">DnaA regulatory inactivator Hda</fullName>
    </submittedName>
</protein>
<feature type="domain" description="Chromosomal replication initiator protein DnaA ATPAse" evidence="1">
    <location>
        <begin position="17"/>
        <end position="164"/>
    </location>
</feature>
<dbReference type="Pfam" id="PF22688">
    <property type="entry name" value="Hda_lid"/>
    <property type="match status" value="1"/>
</dbReference>
<dbReference type="NCBIfam" id="TIGR03420">
    <property type="entry name" value="DnaA_homol_Hda"/>
    <property type="match status" value="1"/>
</dbReference>
<dbReference type="AlphaFoldDB" id="A0AA37SUB0"/>
<dbReference type="SUPFAM" id="SSF52540">
    <property type="entry name" value="P-loop containing nucleoside triphosphate hydrolases"/>
    <property type="match status" value="1"/>
</dbReference>
<dbReference type="Pfam" id="PF00308">
    <property type="entry name" value="Bac_DnaA"/>
    <property type="match status" value="1"/>
</dbReference>
<dbReference type="InterPro" id="IPR017788">
    <property type="entry name" value="Hda"/>
</dbReference>
<dbReference type="EMBL" id="BSOT01000005">
    <property type="protein sequence ID" value="GLR69951.1"/>
    <property type="molecule type" value="Genomic_DNA"/>
</dbReference>
<dbReference type="PANTHER" id="PTHR30050">
    <property type="entry name" value="CHROMOSOMAL REPLICATION INITIATOR PROTEIN DNAA"/>
    <property type="match status" value="1"/>
</dbReference>
<dbReference type="PANTHER" id="PTHR30050:SF5">
    <property type="entry name" value="DNAA REGULATORY INACTIVATOR HDA"/>
    <property type="match status" value="1"/>
</dbReference>